<feature type="domain" description="Pyridoxamine 5'-phosphate oxidase N-terminal" evidence="2">
    <location>
        <begin position="2"/>
        <end position="100"/>
    </location>
</feature>
<evidence type="ECO:0000256" key="1">
    <source>
        <dbReference type="ARBA" id="ARBA00023002"/>
    </source>
</evidence>
<accession>A0A4R8SFA5</accession>
<dbReference type="InterPro" id="IPR012349">
    <property type="entry name" value="Split_barrel_FMN-bd"/>
</dbReference>
<dbReference type="GO" id="GO:0005829">
    <property type="term" value="C:cytosol"/>
    <property type="evidence" value="ECO:0007669"/>
    <property type="project" value="TreeGrafter"/>
</dbReference>
<evidence type="ECO:0000313" key="3">
    <source>
        <dbReference type="EMBL" id="TDZ95460.1"/>
    </source>
</evidence>
<sequence>MARLATVNESGVPHLVPVTFAVADDVICWAVDHKPKSRNDLQRLRNIAANPAVSFLADHYDEDWSALWWARADGIARTLDAPDSTWINLLANKYRQYRQRPPTGPMVLTDVSRWSGWAASPVST</sequence>
<evidence type="ECO:0000259" key="2">
    <source>
        <dbReference type="Pfam" id="PF01243"/>
    </source>
</evidence>
<reference evidence="5 6" key="1">
    <citation type="journal article" date="2019" name="Sci. Rep.">
        <title>Extended insight into the Mycobacterium chelonae-abscessus complex through whole genome sequencing of Mycobacterium salmoniphilum outbreak and Mycobacterium salmoniphilum-like strains.</title>
        <authorList>
            <person name="Behra P.R.K."/>
            <person name="Das S."/>
            <person name="Pettersson B.M.F."/>
            <person name="Shirreff L."/>
            <person name="DuCote T."/>
            <person name="Jacobsson K.G."/>
            <person name="Ennis D.G."/>
            <person name="Kirsebom L.A."/>
        </authorList>
    </citation>
    <scope>NUCLEOTIDE SEQUENCE [LARGE SCALE GENOMIC DNA]</scope>
    <source>
        <strain evidence="4 5">CCUG 60883</strain>
        <strain evidence="3 6">CCUG 60885</strain>
    </source>
</reference>
<dbReference type="InterPro" id="IPR052019">
    <property type="entry name" value="F420H2_bilvrd_red/Heme_oxyg"/>
</dbReference>
<keyword evidence="1" id="KW-0560">Oxidoreductase</keyword>
<dbReference type="NCBIfam" id="TIGR03668">
    <property type="entry name" value="Rv0121_F420"/>
    <property type="match status" value="1"/>
</dbReference>
<dbReference type="Gene3D" id="2.30.110.10">
    <property type="entry name" value="Electron Transport, Fmn-binding Protein, Chain A"/>
    <property type="match status" value="1"/>
</dbReference>
<evidence type="ECO:0000313" key="5">
    <source>
        <dbReference type="Proteomes" id="UP000294844"/>
    </source>
</evidence>
<dbReference type="InterPro" id="IPR011576">
    <property type="entry name" value="Pyridox_Oxase_N"/>
</dbReference>
<dbReference type="Proteomes" id="UP000295685">
    <property type="component" value="Unassembled WGS sequence"/>
</dbReference>
<dbReference type="Pfam" id="PF01243">
    <property type="entry name" value="PNPOx_N"/>
    <property type="match status" value="1"/>
</dbReference>
<dbReference type="PANTHER" id="PTHR35176:SF2">
    <property type="entry name" value="F420H(2)-DEPENDENT REDUCTASE RV1155"/>
    <property type="match status" value="1"/>
</dbReference>
<dbReference type="PANTHER" id="PTHR35176">
    <property type="entry name" value="HEME OXYGENASE HI_0854-RELATED"/>
    <property type="match status" value="1"/>
</dbReference>
<gene>
    <name evidence="4" type="ORF">CCUG60883_01851</name>
    <name evidence="3" type="ORF">CCUG60885_01593</name>
</gene>
<dbReference type="SUPFAM" id="SSF50475">
    <property type="entry name" value="FMN-binding split barrel"/>
    <property type="match status" value="1"/>
</dbReference>
<comment type="caution">
    <text evidence="3">The sequence shown here is derived from an EMBL/GenBank/DDBJ whole genome shotgun (WGS) entry which is preliminary data.</text>
</comment>
<organism evidence="3 6">
    <name type="scientific">Mycobacteroides salmoniphilum</name>
    <dbReference type="NCBI Taxonomy" id="404941"/>
    <lineage>
        <taxon>Bacteria</taxon>
        <taxon>Bacillati</taxon>
        <taxon>Actinomycetota</taxon>
        <taxon>Actinomycetes</taxon>
        <taxon>Mycobacteriales</taxon>
        <taxon>Mycobacteriaceae</taxon>
        <taxon>Mycobacteroides</taxon>
    </lineage>
</organism>
<name>A0A4R8SFA5_9MYCO</name>
<dbReference type="Proteomes" id="UP000294844">
    <property type="component" value="Unassembled WGS sequence"/>
</dbReference>
<evidence type="ECO:0000313" key="6">
    <source>
        <dbReference type="Proteomes" id="UP000295685"/>
    </source>
</evidence>
<dbReference type="GO" id="GO:0016627">
    <property type="term" value="F:oxidoreductase activity, acting on the CH-CH group of donors"/>
    <property type="evidence" value="ECO:0007669"/>
    <property type="project" value="TreeGrafter"/>
</dbReference>
<dbReference type="GO" id="GO:0070967">
    <property type="term" value="F:coenzyme F420 binding"/>
    <property type="evidence" value="ECO:0007669"/>
    <property type="project" value="TreeGrafter"/>
</dbReference>
<evidence type="ECO:0000313" key="4">
    <source>
        <dbReference type="EMBL" id="TEA04556.1"/>
    </source>
</evidence>
<dbReference type="EMBL" id="PECK01000003">
    <property type="protein sequence ID" value="TDZ95460.1"/>
    <property type="molecule type" value="Genomic_DNA"/>
</dbReference>
<dbReference type="EMBL" id="PECM01000008">
    <property type="protein sequence ID" value="TEA04556.1"/>
    <property type="molecule type" value="Genomic_DNA"/>
</dbReference>
<dbReference type="AlphaFoldDB" id="A0A4R8SFA5"/>
<protein>
    <submittedName>
        <fullName evidence="3">Pyridoxamine 5'-phosphate oxidase</fullName>
    </submittedName>
</protein>
<dbReference type="InterPro" id="IPR019967">
    <property type="entry name" value="F420-dep_enz_PPOX_Rv0121"/>
</dbReference>
<keyword evidence="5" id="KW-1185">Reference proteome</keyword>
<proteinExistence type="predicted"/>